<protein>
    <recommendedName>
        <fullName evidence="3">Angiomotin C-terminal domain-containing protein</fullName>
    </recommendedName>
</protein>
<evidence type="ECO:0000313" key="4">
    <source>
        <dbReference type="EMBL" id="KAJ8310695.1"/>
    </source>
</evidence>
<feature type="compositionally biased region" description="Polar residues" evidence="2">
    <location>
        <begin position="53"/>
        <end position="66"/>
    </location>
</feature>
<proteinExistence type="predicted"/>
<dbReference type="PANTHER" id="PTHR14826">
    <property type="entry name" value="ANGIOMOTIN"/>
    <property type="match status" value="1"/>
</dbReference>
<feature type="coiled-coil region" evidence="1">
    <location>
        <begin position="501"/>
        <end position="528"/>
    </location>
</feature>
<sequence length="600" mass="68444">MFNMSLPDLIKACPSEEYLLTDSEGITMQQQQSQYREPPPYPGHSKQLAQPGMRQSFSGSETSTDVSVSSMENLSSSQRQEPQGEETQSQQPYHSMDLNDGGYSILARLGMPTSALQLNNCTTTSPHYNMAGHCVPYPTDHTGYLNSSCCGPSPYLWANHQTVSHNSSSEVTKNMEFKHNPFATHHNPQMYGSPYLTENTNRDFVQNTHLQSPYFTNLPPPPEYPGGKPELKRSYETVGKIDMTPCRSQPDLSRYWEAHDKQLKQLVYSNEEHVYSNEQMSPVRDDQRRILIYLFSECISNDADKEMQAIKERQDLELITQRATIQEQQNRIDILDSALTNAQANVVRLEKECCKKQVQMERLDQLQKAFSSLQVACEKREQMEKQLRSRLEKEVETMKSQHQSTDSSQEELSCTGNSNISDVINIHSLQRLLNEKEAKILQLQTDAVKWEQKYLENAMKCLSQQDLQNQSKSCVHDSCSLSAEKVLDEVKTEKLKYMAESFEANKKVTELETKVRSLETQIAEKDAMIRVFQRSSMTRSSSVHTLYRSPLHSPHPSYISSFSNSFHTNQVLVVQLNTSKQSKDHSSSSDEEGGSKIWQV</sequence>
<feature type="region of interest" description="Disordered" evidence="2">
    <location>
        <begin position="393"/>
        <end position="414"/>
    </location>
</feature>
<organism evidence="4 5">
    <name type="scientific">Tegillarca granosa</name>
    <name type="common">Malaysian cockle</name>
    <name type="synonym">Anadara granosa</name>
    <dbReference type="NCBI Taxonomy" id="220873"/>
    <lineage>
        <taxon>Eukaryota</taxon>
        <taxon>Metazoa</taxon>
        <taxon>Spiralia</taxon>
        <taxon>Lophotrochozoa</taxon>
        <taxon>Mollusca</taxon>
        <taxon>Bivalvia</taxon>
        <taxon>Autobranchia</taxon>
        <taxon>Pteriomorphia</taxon>
        <taxon>Arcoida</taxon>
        <taxon>Arcoidea</taxon>
        <taxon>Arcidae</taxon>
        <taxon>Tegillarca</taxon>
    </lineage>
</organism>
<feature type="compositionally biased region" description="Polar residues" evidence="2">
    <location>
        <begin position="400"/>
        <end position="414"/>
    </location>
</feature>
<feature type="compositionally biased region" description="Low complexity" evidence="2">
    <location>
        <begin position="67"/>
        <end position="77"/>
    </location>
</feature>
<dbReference type="PANTHER" id="PTHR14826:SF14">
    <property type="entry name" value="ANGIOMOTIN_C DOMAIN-CONTAINING PROTEIN"/>
    <property type="match status" value="1"/>
</dbReference>
<feature type="region of interest" description="Disordered" evidence="2">
    <location>
        <begin position="21"/>
        <end position="99"/>
    </location>
</feature>
<evidence type="ECO:0000259" key="3">
    <source>
        <dbReference type="Pfam" id="PF12240"/>
    </source>
</evidence>
<dbReference type="InterPro" id="IPR051747">
    <property type="entry name" value="Angiomotin-like"/>
</dbReference>
<name>A0ABQ9F554_TEGGR</name>
<feature type="region of interest" description="Disordered" evidence="2">
    <location>
        <begin position="578"/>
        <end position="600"/>
    </location>
</feature>
<evidence type="ECO:0000256" key="2">
    <source>
        <dbReference type="SAM" id="MobiDB-lite"/>
    </source>
</evidence>
<feature type="coiled-coil region" evidence="1">
    <location>
        <begin position="325"/>
        <end position="352"/>
    </location>
</feature>
<keyword evidence="5" id="KW-1185">Reference proteome</keyword>
<feature type="compositionally biased region" description="Polar residues" evidence="2">
    <location>
        <begin position="24"/>
        <end position="35"/>
    </location>
</feature>
<feature type="domain" description="Angiomotin C-terminal" evidence="3">
    <location>
        <begin position="360"/>
        <end position="541"/>
    </location>
</feature>
<reference evidence="4 5" key="1">
    <citation type="submission" date="2022-12" db="EMBL/GenBank/DDBJ databases">
        <title>Chromosome-level genome of Tegillarca granosa.</title>
        <authorList>
            <person name="Kim J."/>
        </authorList>
    </citation>
    <scope>NUCLEOTIDE SEQUENCE [LARGE SCALE GENOMIC DNA]</scope>
    <source>
        <strain evidence="4">Teg-2019</strain>
        <tissue evidence="4">Adductor muscle</tissue>
    </source>
</reference>
<gene>
    <name evidence="4" type="ORF">KUTeg_012560</name>
</gene>
<accession>A0ABQ9F554</accession>
<feature type="compositionally biased region" description="Polar residues" evidence="2">
    <location>
        <begin position="78"/>
        <end position="93"/>
    </location>
</feature>
<dbReference type="Pfam" id="PF12240">
    <property type="entry name" value="Angiomotin_C"/>
    <property type="match status" value="1"/>
</dbReference>
<dbReference type="Proteomes" id="UP001217089">
    <property type="component" value="Unassembled WGS sequence"/>
</dbReference>
<evidence type="ECO:0000313" key="5">
    <source>
        <dbReference type="Proteomes" id="UP001217089"/>
    </source>
</evidence>
<evidence type="ECO:0000256" key="1">
    <source>
        <dbReference type="SAM" id="Coils"/>
    </source>
</evidence>
<comment type="caution">
    <text evidence="4">The sequence shown here is derived from an EMBL/GenBank/DDBJ whole genome shotgun (WGS) entry which is preliminary data.</text>
</comment>
<feature type="coiled-coil region" evidence="1">
    <location>
        <begin position="426"/>
        <end position="453"/>
    </location>
</feature>
<keyword evidence="1" id="KW-0175">Coiled coil</keyword>
<dbReference type="EMBL" id="JARBDR010000640">
    <property type="protein sequence ID" value="KAJ8310695.1"/>
    <property type="molecule type" value="Genomic_DNA"/>
</dbReference>
<dbReference type="InterPro" id="IPR024646">
    <property type="entry name" value="Angiomotin_C"/>
</dbReference>